<organism evidence="1">
    <name type="scientific">Brassica napus</name>
    <name type="common">Rape</name>
    <dbReference type="NCBI Taxonomy" id="3708"/>
    <lineage>
        <taxon>Eukaryota</taxon>
        <taxon>Viridiplantae</taxon>
        <taxon>Streptophyta</taxon>
        <taxon>Embryophyta</taxon>
        <taxon>Tracheophyta</taxon>
        <taxon>Spermatophyta</taxon>
        <taxon>Magnoliopsida</taxon>
        <taxon>eudicotyledons</taxon>
        <taxon>Gunneridae</taxon>
        <taxon>Pentapetalae</taxon>
        <taxon>rosids</taxon>
        <taxon>malvids</taxon>
        <taxon>Brassicales</taxon>
        <taxon>Brassicaceae</taxon>
        <taxon>Brassiceae</taxon>
        <taxon>Brassica</taxon>
    </lineage>
</organism>
<sequence>MKTEILTLNISHTVHISNYINNPCISYLVEKKQLDL</sequence>
<name>A0A816I2G7_BRANA</name>
<reference evidence="1" key="1">
    <citation type="submission" date="2021-01" db="EMBL/GenBank/DDBJ databases">
        <authorList>
            <consortium name="Genoscope - CEA"/>
            <person name="William W."/>
        </authorList>
    </citation>
    <scope>NUCLEOTIDE SEQUENCE</scope>
</reference>
<dbReference type="EMBL" id="HG994367">
    <property type="protein sequence ID" value="CAF1698123.1"/>
    <property type="molecule type" value="Genomic_DNA"/>
</dbReference>
<gene>
    <name evidence="1" type="ORF">DARMORV10_C03P11880.1</name>
</gene>
<accession>A0A816I2G7</accession>
<proteinExistence type="predicted"/>
<dbReference type="Proteomes" id="UP001295469">
    <property type="component" value="Chromosome C03"/>
</dbReference>
<evidence type="ECO:0000313" key="1">
    <source>
        <dbReference type="EMBL" id="CAF1698123.1"/>
    </source>
</evidence>
<dbReference type="AlphaFoldDB" id="A0A816I2G7"/>
<protein>
    <submittedName>
        <fullName evidence="1">(rape) hypothetical protein</fullName>
    </submittedName>
</protein>